<dbReference type="EMBL" id="MN448294">
    <property type="protein sequence ID" value="QFG74838.1"/>
    <property type="molecule type" value="Genomic_DNA"/>
</dbReference>
<name>A0A5J6VLQ0_9VIRU</name>
<sequence length="87" mass="9640">MLEEKHLVFSKKNKIGGFSIKSFLTNSKTAPIHVKKGGNGLLSENNEELILPMGLVSSKDSTCILPYEQDQSSAILDTKLFNKFLNI</sequence>
<reference evidence="1" key="1">
    <citation type="journal article" date="2019" name="Philos. Trans. R. Soc. Lond., B, Biol. Sci.">
        <title>Targeted metagenomic recovery of four divergent viruses reveals shared and distinctive characteristics of giant viruses of marine eukaryotes.</title>
        <authorList>
            <person name="Needham D.M."/>
            <person name="Poirier C."/>
            <person name="Hehenberger E."/>
            <person name="Jimenez V."/>
            <person name="Swalwell J.E."/>
            <person name="Santoro A.E."/>
            <person name="Worden A.Z."/>
        </authorList>
    </citation>
    <scope>NUCLEOTIDE SEQUENCE</scope>
    <source>
        <strain evidence="1">OPacV-421</strain>
    </source>
</reference>
<proteinExistence type="predicted"/>
<organism evidence="1">
    <name type="scientific">Megaviridae environmental sample</name>
    <dbReference type="NCBI Taxonomy" id="1737588"/>
    <lineage>
        <taxon>Viruses</taxon>
        <taxon>Varidnaviria</taxon>
        <taxon>Bamfordvirae</taxon>
        <taxon>Nucleocytoviricota</taxon>
        <taxon>Megaviricetes</taxon>
        <taxon>Imitervirales</taxon>
        <taxon>Mimiviridae</taxon>
        <taxon>environmental samples</taxon>
    </lineage>
</organism>
<protein>
    <submittedName>
        <fullName evidence="1">Uncharacterized protein</fullName>
    </submittedName>
</protein>
<evidence type="ECO:0000313" key="1">
    <source>
        <dbReference type="EMBL" id="QFG74838.1"/>
    </source>
</evidence>
<accession>A0A5J6VLQ0</accession>